<feature type="transmembrane region" description="Helical" evidence="1">
    <location>
        <begin position="70"/>
        <end position="90"/>
    </location>
</feature>
<dbReference type="PANTHER" id="PTHR31446:SF29">
    <property type="entry name" value="ACID PHOSPHATASE_VANADIUM-DEPENDENT HALOPEROXIDASE-RELATED PROTEIN"/>
    <property type="match status" value="1"/>
</dbReference>
<protein>
    <submittedName>
        <fullName evidence="2">Divergent PAP2 family protein</fullName>
    </submittedName>
</protein>
<keyword evidence="1" id="KW-0812">Transmembrane</keyword>
<keyword evidence="1" id="KW-0472">Membrane</keyword>
<dbReference type="InterPro" id="IPR003832">
    <property type="entry name" value="DUF212"/>
</dbReference>
<reference evidence="2" key="1">
    <citation type="submission" date="2020-04" db="EMBL/GenBank/DDBJ databases">
        <authorList>
            <person name="Zhang T."/>
        </authorList>
    </citation>
    <scope>NUCLEOTIDE SEQUENCE</scope>
    <source>
        <strain evidence="2">HKST-UBA02</strain>
    </source>
</reference>
<name>A0A956SDJ6_UNCEI</name>
<evidence type="ECO:0000313" key="3">
    <source>
        <dbReference type="Proteomes" id="UP000739538"/>
    </source>
</evidence>
<dbReference type="PANTHER" id="PTHR31446">
    <property type="entry name" value="ACID PHOSPHATASE/VANADIUM-DEPENDENT HALOPEROXIDASE-RELATED PROTEIN"/>
    <property type="match status" value="1"/>
</dbReference>
<dbReference type="AlphaFoldDB" id="A0A956SDJ6"/>
<reference evidence="2" key="2">
    <citation type="journal article" date="2021" name="Microbiome">
        <title>Successional dynamics and alternative stable states in a saline activated sludge microbial community over 9 years.</title>
        <authorList>
            <person name="Wang Y."/>
            <person name="Ye J."/>
            <person name="Ju F."/>
            <person name="Liu L."/>
            <person name="Boyd J.A."/>
            <person name="Deng Y."/>
            <person name="Parks D.H."/>
            <person name="Jiang X."/>
            <person name="Yin X."/>
            <person name="Woodcroft B.J."/>
            <person name="Tyson G.W."/>
            <person name="Hugenholtz P."/>
            <person name="Polz M.F."/>
            <person name="Zhang T."/>
        </authorList>
    </citation>
    <scope>NUCLEOTIDE SEQUENCE</scope>
    <source>
        <strain evidence="2">HKST-UBA02</strain>
    </source>
</reference>
<proteinExistence type="predicted"/>
<keyword evidence="1" id="KW-1133">Transmembrane helix</keyword>
<dbReference type="EMBL" id="JAGQHS010000002">
    <property type="protein sequence ID" value="MCA9754373.1"/>
    <property type="molecule type" value="Genomic_DNA"/>
</dbReference>
<sequence>MNLPPILENQLLWPAMVAATAAQVIKVITHVSTDGWAGASGRFWETGGMPSSHSAGVTALAFSAGLEVGWGSPTFAVAAVFAYIVIYDALGVRRAAGMHAALLNELVVQLRHLLD</sequence>
<dbReference type="Proteomes" id="UP000739538">
    <property type="component" value="Unassembled WGS sequence"/>
</dbReference>
<evidence type="ECO:0000256" key="1">
    <source>
        <dbReference type="SAM" id="Phobius"/>
    </source>
</evidence>
<feature type="non-terminal residue" evidence="2">
    <location>
        <position position="115"/>
    </location>
</feature>
<dbReference type="Pfam" id="PF02681">
    <property type="entry name" value="DUF212"/>
    <property type="match status" value="1"/>
</dbReference>
<comment type="caution">
    <text evidence="2">The sequence shown here is derived from an EMBL/GenBank/DDBJ whole genome shotgun (WGS) entry which is preliminary data.</text>
</comment>
<evidence type="ECO:0000313" key="2">
    <source>
        <dbReference type="EMBL" id="MCA9754373.1"/>
    </source>
</evidence>
<gene>
    <name evidence="2" type="ORF">KDA27_01115</name>
</gene>
<organism evidence="2 3">
    <name type="scientific">Eiseniibacteriota bacterium</name>
    <dbReference type="NCBI Taxonomy" id="2212470"/>
    <lineage>
        <taxon>Bacteria</taxon>
        <taxon>Candidatus Eiseniibacteriota</taxon>
    </lineage>
</organism>
<accession>A0A956SDJ6</accession>